<reference evidence="1 2" key="1">
    <citation type="submission" date="2016-04" db="EMBL/GenBank/DDBJ databases">
        <title>Complete genome sequence of natural rubber-degrading, novel Gram-negative bacterium, Rhizobacter gummiphilus strain NS21.</title>
        <authorList>
            <person name="Tabata M."/>
            <person name="Kasai D."/>
            <person name="Fukuda M."/>
        </authorList>
    </citation>
    <scope>NUCLEOTIDE SEQUENCE [LARGE SCALE GENOMIC DNA]</scope>
    <source>
        <strain evidence="1 2">NS21</strain>
    </source>
</reference>
<dbReference type="KEGG" id="rgu:A4W93_02435"/>
<evidence type="ECO:0000313" key="1">
    <source>
        <dbReference type="EMBL" id="ARN18867.1"/>
    </source>
</evidence>
<protein>
    <submittedName>
        <fullName evidence="1">Uncharacterized protein</fullName>
    </submittedName>
</protein>
<accession>A0A1W6L3V4</accession>
<dbReference type="AlphaFoldDB" id="A0A1W6L3V4"/>
<sequence length="122" mass="13450">MTDIDRFTTERWEHLLEEVDLEIAQSAIMCKVRLLDPGVAERLLQQDPMVWDTSRDSAFTKLRGLLVMHFTTEQQIAECIGPEEAAAIAERVRAHLRSRVGDQLGGPLAPGAEVTGSNPGPA</sequence>
<dbReference type="STRING" id="946333.A4W93_02435"/>
<dbReference type="RefSeq" id="WP_085749111.1">
    <property type="nucleotide sequence ID" value="NZ_BSPR01000012.1"/>
</dbReference>
<dbReference type="EMBL" id="CP015118">
    <property type="protein sequence ID" value="ARN18867.1"/>
    <property type="molecule type" value="Genomic_DNA"/>
</dbReference>
<keyword evidence="2" id="KW-1185">Reference proteome</keyword>
<organism evidence="1 2">
    <name type="scientific">Piscinibacter gummiphilus</name>
    <dbReference type="NCBI Taxonomy" id="946333"/>
    <lineage>
        <taxon>Bacteria</taxon>
        <taxon>Pseudomonadati</taxon>
        <taxon>Pseudomonadota</taxon>
        <taxon>Betaproteobacteria</taxon>
        <taxon>Burkholderiales</taxon>
        <taxon>Sphaerotilaceae</taxon>
        <taxon>Piscinibacter</taxon>
    </lineage>
</organism>
<dbReference type="OrthoDB" id="9181658at2"/>
<name>A0A1W6L3V4_9BURK</name>
<evidence type="ECO:0000313" key="2">
    <source>
        <dbReference type="Proteomes" id="UP000193427"/>
    </source>
</evidence>
<proteinExistence type="predicted"/>
<gene>
    <name evidence="1" type="ORF">A4W93_02435</name>
</gene>
<dbReference type="Proteomes" id="UP000193427">
    <property type="component" value="Chromosome"/>
</dbReference>